<gene>
    <name evidence="6" type="ORF">FYJ33_11915</name>
</gene>
<dbReference type="PANTHER" id="PTHR46847">
    <property type="entry name" value="D-ALLOSE-BINDING PERIPLASMIC PROTEIN-RELATED"/>
    <property type="match status" value="1"/>
</dbReference>
<dbReference type="SUPFAM" id="SSF53822">
    <property type="entry name" value="Periplasmic binding protein-like I"/>
    <property type="match status" value="1"/>
</dbReference>
<keyword evidence="7" id="KW-1185">Reference proteome</keyword>
<accession>A0A7X2MZP5</accession>
<feature type="chain" id="PRO_5038514389" evidence="4">
    <location>
        <begin position="20"/>
        <end position="323"/>
    </location>
</feature>
<evidence type="ECO:0000256" key="3">
    <source>
        <dbReference type="ARBA" id="ARBA00022729"/>
    </source>
</evidence>
<evidence type="ECO:0000256" key="4">
    <source>
        <dbReference type="SAM" id="SignalP"/>
    </source>
</evidence>
<keyword evidence="3 4" id="KW-0732">Signal</keyword>
<evidence type="ECO:0000313" key="6">
    <source>
        <dbReference type="EMBL" id="MSR92077.1"/>
    </source>
</evidence>
<dbReference type="Gene3D" id="3.40.50.2300">
    <property type="match status" value="2"/>
</dbReference>
<evidence type="ECO:0000256" key="2">
    <source>
        <dbReference type="ARBA" id="ARBA00007639"/>
    </source>
</evidence>
<comment type="subcellular location">
    <subcellularLocation>
        <location evidence="1">Cell envelope</location>
    </subcellularLocation>
</comment>
<reference evidence="6 7" key="1">
    <citation type="submission" date="2019-08" db="EMBL/GenBank/DDBJ databases">
        <title>In-depth cultivation of the pig gut microbiome towards novel bacterial diversity and tailored functional studies.</title>
        <authorList>
            <person name="Wylensek D."/>
            <person name="Hitch T.C.A."/>
            <person name="Clavel T."/>
        </authorList>
    </citation>
    <scope>NUCLEOTIDE SEQUENCE [LARGE SCALE GENOMIC DNA]</scope>
    <source>
        <strain evidence="6 7">WCA-383-APC-5B</strain>
    </source>
</reference>
<dbReference type="Pfam" id="PF13407">
    <property type="entry name" value="Peripla_BP_4"/>
    <property type="match status" value="1"/>
</dbReference>
<proteinExistence type="inferred from homology"/>
<evidence type="ECO:0000256" key="1">
    <source>
        <dbReference type="ARBA" id="ARBA00004196"/>
    </source>
</evidence>
<name>A0A7X2MZP5_9CLOT</name>
<dbReference type="Proteomes" id="UP000460287">
    <property type="component" value="Unassembled WGS sequence"/>
</dbReference>
<evidence type="ECO:0000259" key="5">
    <source>
        <dbReference type="Pfam" id="PF13407"/>
    </source>
</evidence>
<dbReference type="InterPro" id="IPR025997">
    <property type="entry name" value="SBP_2_dom"/>
</dbReference>
<organism evidence="6 7">
    <name type="scientific">Inconstantimicrobium porci</name>
    <dbReference type="NCBI Taxonomy" id="2652291"/>
    <lineage>
        <taxon>Bacteria</taxon>
        <taxon>Bacillati</taxon>
        <taxon>Bacillota</taxon>
        <taxon>Clostridia</taxon>
        <taxon>Eubacteriales</taxon>
        <taxon>Clostridiaceae</taxon>
        <taxon>Inconstantimicrobium</taxon>
    </lineage>
</organism>
<evidence type="ECO:0000313" key="7">
    <source>
        <dbReference type="Proteomes" id="UP000460287"/>
    </source>
</evidence>
<protein>
    <submittedName>
        <fullName evidence="6">Substrate-binding domain-containing protein</fullName>
    </submittedName>
</protein>
<dbReference type="GO" id="GO:0030313">
    <property type="term" value="C:cell envelope"/>
    <property type="evidence" value="ECO:0007669"/>
    <property type="project" value="UniProtKB-SubCell"/>
</dbReference>
<dbReference type="PANTHER" id="PTHR46847:SF1">
    <property type="entry name" value="D-ALLOSE-BINDING PERIPLASMIC PROTEIN-RELATED"/>
    <property type="match status" value="1"/>
</dbReference>
<dbReference type="InterPro" id="IPR028082">
    <property type="entry name" value="Peripla_BP_I"/>
</dbReference>
<sequence length="323" mass="35261">MKKIVSFLAICVLMISALGCSESSSSSGKKIRVFASFSGIGDFNQTIVDGMNSYGKANNIDVTIKDVESDVEKQVNDVKKAKSEGYDVIACALADSDTAQHIINAAGNLPVVFFSQEPDSSRLKKDKYIFVGSNDNNVVDMIAKDIEKKLAGKKSFNAVLLEGDRNSKCAVTRSDSLKGRLKEDGYDINYVFKDTASWSRDNAKDMFKVFLKLKSSYDCVIANNDDMALGVIDAMKEEGINPSSVPIYGVDATTNGCKAIQDGTMTFTIKQSGEGQAECILKAAKAFVEGKDINKIQYADKSGKYIWYPYTAVEKSNVEKFAK</sequence>
<dbReference type="PROSITE" id="PS51257">
    <property type="entry name" value="PROKAR_LIPOPROTEIN"/>
    <property type="match status" value="1"/>
</dbReference>
<comment type="caution">
    <text evidence="6">The sequence shown here is derived from an EMBL/GenBank/DDBJ whole genome shotgun (WGS) entry which is preliminary data.</text>
</comment>
<dbReference type="AlphaFoldDB" id="A0A7X2MZP5"/>
<feature type="domain" description="Periplasmic binding protein" evidence="5">
    <location>
        <begin position="36"/>
        <end position="291"/>
    </location>
</feature>
<comment type="similarity">
    <text evidence="2">Belongs to the bacterial solute-binding protein 2 family.</text>
</comment>
<feature type="signal peptide" evidence="4">
    <location>
        <begin position="1"/>
        <end position="19"/>
    </location>
</feature>
<dbReference type="GO" id="GO:0030246">
    <property type="term" value="F:carbohydrate binding"/>
    <property type="evidence" value="ECO:0007669"/>
    <property type="project" value="UniProtKB-ARBA"/>
</dbReference>
<dbReference type="EMBL" id="VULX01000021">
    <property type="protein sequence ID" value="MSR92077.1"/>
    <property type="molecule type" value="Genomic_DNA"/>
</dbReference>